<reference evidence="2 3" key="1">
    <citation type="journal article" date="2016" name="Mol. Biol. Evol.">
        <title>Comparative Genomics of Early-Diverging Mushroom-Forming Fungi Provides Insights into the Origins of Lignocellulose Decay Capabilities.</title>
        <authorList>
            <person name="Nagy L.G."/>
            <person name="Riley R."/>
            <person name="Tritt A."/>
            <person name="Adam C."/>
            <person name="Daum C."/>
            <person name="Floudas D."/>
            <person name="Sun H."/>
            <person name="Yadav J.S."/>
            <person name="Pangilinan J."/>
            <person name="Larsson K.H."/>
            <person name="Matsuura K."/>
            <person name="Barry K."/>
            <person name="Labutti K."/>
            <person name="Kuo R."/>
            <person name="Ohm R.A."/>
            <person name="Bhattacharya S.S."/>
            <person name="Shirouzu T."/>
            <person name="Yoshinaga Y."/>
            <person name="Martin F.M."/>
            <person name="Grigoriev I.V."/>
            <person name="Hibbett D.S."/>
        </authorList>
    </citation>
    <scope>NUCLEOTIDE SEQUENCE [LARGE SCALE GENOMIC DNA]</scope>
    <source>
        <strain evidence="2 3">CBS 109695</strain>
    </source>
</reference>
<dbReference type="OrthoDB" id="2688021at2759"/>
<keyword evidence="1" id="KW-0812">Transmembrane</keyword>
<gene>
    <name evidence="2" type="ORF">FIBSPDRAFT_1052067</name>
</gene>
<protein>
    <submittedName>
        <fullName evidence="2">Uncharacterized protein</fullName>
    </submittedName>
</protein>
<keyword evidence="3" id="KW-1185">Reference proteome</keyword>
<dbReference type="AlphaFoldDB" id="A0A165XWM3"/>
<keyword evidence="1" id="KW-1133">Transmembrane helix</keyword>
<keyword evidence="1" id="KW-0472">Membrane</keyword>
<dbReference type="EMBL" id="KV417710">
    <property type="protein sequence ID" value="KZP08970.1"/>
    <property type="molecule type" value="Genomic_DNA"/>
</dbReference>
<name>A0A165XWM3_9AGAM</name>
<evidence type="ECO:0000313" key="2">
    <source>
        <dbReference type="EMBL" id="KZP08970.1"/>
    </source>
</evidence>
<evidence type="ECO:0000256" key="1">
    <source>
        <dbReference type="SAM" id="Phobius"/>
    </source>
</evidence>
<organism evidence="2 3">
    <name type="scientific">Athelia psychrophila</name>
    <dbReference type="NCBI Taxonomy" id="1759441"/>
    <lineage>
        <taxon>Eukaryota</taxon>
        <taxon>Fungi</taxon>
        <taxon>Dikarya</taxon>
        <taxon>Basidiomycota</taxon>
        <taxon>Agaricomycotina</taxon>
        <taxon>Agaricomycetes</taxon>
        <taxon>Agaricomycetidae</taxon>
        <taxon>Atheliales</taxon>
        <taxon>Atheliaceae</taxon>
        <taxon>Athelia</taxon>
    </lineage>
</organism>
<proteinExistence type="predicted"/>
<dbReference type="Proteomes" id="UP000076532">
    <property type="component" value="Unassembled WGS sequence"/>
</dbReference>
<sequence>MNAIMAMLRVPLTNDSDPPDLPDLAIWPMPFIDPGAVLLLQVVIISVLTSPTGIQAWDASQFDLTAAAIVDPYIIAYHHGCCMISVRKRHAQPRTAIAMDLTSKCPKGRLTNPTLYKNLSWSFFSNSATFTHTFNIGISIIHVLLTFIVVIVARSTLTMGLHGCEIITNIVRDEKFFYLALMGDIYRYHGAPRLPLSLWLAARGDGHLQTLAGLIDYWPSRHGRILWGDKPTPTPPYNGVYYAGTSRETLAPVKMGFSYAGEDGLI</sequence>
<evidence type="ECO:0000313" key="3">
    <source>
        <dbReference type="Proteomes" id="UP000076532"/>
    </source>
</evidence>
<feature type="transmembrane region" description="Helical" evidence="1">
    <location>
        <begin position="134"/>
        <end position="153"/>
    </location>
</feature>
<accession>A0A165XWM3</accession>